<dbReference type="AlphaFoldDB" id="A0A4U0WN98"/>
<evidence type="ECO:0000313" key="7">
    <source>
        <dbReference type="Proteomes" id="UP000309340"/>
    </source>
</evidence>
<feature type="domain" description="INO80 complex subunit F" evidence="5">
    <location>
        <begin position="21"/>
        <end position="67"/>
    </location>
</feature>
<accession>A0A4U0WN98</accession>
<organism evidence="6 7">
    <name type="scientific">Friedmanniomyces simplex</name>
    <dbReference type="NCBI Taxonomy" id="329884"/>
    <lineage>
        <taxon>Eukaryota</taxon>
        <taxon>Fungi</taxon>
        <taxon>Dikarya</taxon>
        <taxon>Ascomycota</taxon>
        <taxon>Pezizomycotina</taxon>
        <taxon>Dothideomycetes</taxon>
        <taxon>Dothideomycetidae</taxon>
        <taxon>Mycosphaerellales</taxon>
        <taxon>Teratosphaeriaceae</taxon>
        <taxon>Friedmanniomyces</taxon>
    </lineage>
</organism>
<evidence type="ECO:0000256" key="1">
    <source>
        <dbReference type="ARBA" id="ARBA00004123"/>
    </source>
</evidence>
<dbReference type="InterPro" id="IPR056513">
    <property type="entry name" value="INO80F"/>
</dbReference>
<keyword evidence="2" id="KW-0539">Nucleus</keyword>
<evidence type="ECO:0000259" key="5">
    <source>
        <dbReference type="Pfam" id="PF24245"/>
    </source>
</evidence>
<gene>
    <name evidence="6" type="ORF">B0A55_11115</name>
</gene>
<evidence type="ECO:0000256" key="4">
    <source>
        <dbReference type="SAM" id="MobiDB-lite"/>
    </source>
</evidence>
<dbReference type="OrthoDB" id="10070927at2759"/>
<reference evidence="6 7" key="1">
    <citation type="submission" date="2017-03" db="EMBL/GenBank/DDBJ databases">
        <title>Genomes of endolithic fungi from Antarctica.</title>
        <authorList>
            <person name="Coleine C."/>
            <person name="Masonjones S."/>
            <person name="Stajich J.E."/>
        </authorList>
    </citation>
    <scope>NUCLEOTIDE SEQUENCE [LARGE SCALE GENOMIC DNA]</scope>
    <source>
        <strain evidence="6 7">CCFEE 5184</strain>
    </source>
</reference>
<dbReference type="STRING" id="329884.A0A4U0WN98"/>
<comment type="caution">
    <text evidence="6">The sequence shown here is derived from an EMBL/GenBank/DDBJ whole genome shotgun (WGS) entry which is preliminary data.</text>
</comment>
<dbReference type="Proteomes" id="UP000309340">
    <property type="component" value="Unassembled WGS sequence"/>
</dbReference>
<dbReference type="GO" id="GO:0005634">
    <property type="term" value="C:nucleus"/>
    <property type="evidence" value="ECO:0007669"/>
    <property type="project" value="UniProtKB-SubCell"/>
</dbReference>
<evidence type="ECO:0000313" key="6">
    <source>
        <dbReference type="EMBL" id="TKA64734.1"/>
    </source>
</evidence>
<feature type="compositionally biased region" description="Basic and acidic residues" evidence="4">
    <location>
        <begin position="138"/>
        <end position="150"/>
    </location>
</feature>
<feature type="compositionally biased region" description="Gly residues" evidence="4">
    <location>
        <begin position="205"/>
        <end position="215"/>
    </location>
</feature>
<protein>
    <recommendedName>
        <fullName evidence="5">INO80 complex subunit F domain-containing protein</fullName>
    </recommendedName>
</protein>
<sequence>MPATDTQTQGTPFAPSVEKAYYRKCIELKRRLNDVEAANDEAKIKRVRLDRAIMKMRLERAFLLEQLSKRMDVNVDGSEGSGDEGPAVLAAIPPQHSVPLVPVPSTPGYGPPQHGSPHCAPVGVPGATAAHAQPNGHHGYDGAADEREPLPHVQANANRSERATGEALSAGPAMREESNGEGRIVADNSGAALETPDEREEMRAMGGGGFNAINH</sequence>
<name>A0A4U0WN98_9PEZI</name>
<proteinExistence type="predicted"/>
<dbReference type="Pfam" id="PF24245">
    <property type="entry name" value="INO80F"/>
    <property type="match status" value="1"/>
</dbReference>
<feature type="coiled-coil region" evidence="3">
    <location>
        <begin position="25"/>
        <end position="52"/>
    </location>
</feature>
<keyword evidence="3" id="KW-0175">Coiled coil</keyword>
<evidence type="ECO:0000256" key="2">
    <source>
        <dbReference type="ARBA" id="ARBA00023242"/>
    </source>
</evidence>
<dbReference type="EMBL" id="NAJQ01000805">
    <property type="protein sequence ID" value="TKA64734.1"/>
    <property type="molecule type" value="Genomic_DNA"/>
</dbReference>
<evidence type="ECO:0000256" key="3">
    <source>
        <dbReference type="SAM" id="Coils"/>
    </source>
</evidence>
<feature type="region of interest" description="Disordered" evidence="4">
    <location>
        <begin position="121"/>
        <end position="215"/>
    </location>
</feature>
<keyword evidence="7" id="KW-1185">Reference proteome</keyword>
<comment type="subcellular location">
    <subcellularLocation>
        <location evidence="1">Nucleus</location>
    </subcellularLocation>
</comment>